<accession>A0ABM8RW49</accession>
<protein>
    <submittedName>
        <fullName evidence="1">Uncharacterized protein</fullName>
    </submittedName>
</protein>
<dbReference type="EMBL" id="CAJNBH010000011">
    <property type="protein sequence ID" value="CAE6774994.1"/>
    <property type="molecule type" value="Genomic_DNA"/>
</dbReference>
<dbReference type="Proteomes" id="UP000673821">
    <property type="component" value="Unassembled WGS sequence"/>
</dbReference>
<keyword evidence="2" id="KW-1185">Reference proteome</keyword>
<evidence type="ECO:0000313" key="1">
    <source>
        <dbReference type="EMBL" id="CAE6774994.1"/>
    </source>
</evidence>
<reference evidence="1 2" key="1">
    <citation type="submission" date="2021-02" db="EMBL/GenBank/DDBJ databases">
        <authorList>
            <person name="Vanwijnsberghe S."/>
        </authorList>
    </citation>
    <scope>NUCLEOTIDE SEQUENCE [LARGE SCALE GENOMIC DNA]</scope>
    <source>
        <strain evidence="1 2">R-69776</strain>
    </source>
</reference>
<gene>
    <name evidence="1" type="ORF">R69776_04030</name>
</gene>
<organism evidence="1 2">
    <name type="scientific">Paraburkholderia nemoris</name>
    <dbReference type="NCBI Taxonomy" id="2793076"/>
    <lineage>
        <taxon>Bacteria</taxon>
        <taxon>Pseudomonadati</taxon>
        <taxon>Pseudomonadota</taxon>
        <taxon>Betaproteobacteria</taxon>
        <taxon>Burkholderiales</taxon>
        <taxon>Burkholderiaceae</taxon>
        <taxon>Paraburkholderia</taxon>
    </lineage>
</organism>
<evidence type="ECO:0000313" key="2">
    <source>
        <dbReference type="Proteomes" id="UP000673821"/>
    </source>
</evidence>
<sequence length="87" mass="10141">MRRMPDNPAKLPFLKRRNARQYATLAPPAGQRRAIATRPACQTDEWRSVVEERPFYLAKAELFVEGTQADWCIHSYNGSWPALRRRP</sequence>
<name>A0ABM8RW49_9BURK</name>
<comment type="caution">
    <text evidence="1">The sequence shown here is derived from an EMBL/GenBank/DDBJ whole genome shotgun (WGS) entry which is preliminary data.</text>
</comment>
<proteinExistence type="predicted"/>